<feature type="compositionally biased region" description="Low complexity" evidence="1">
    <location>
        <begin position="549"/>
        <end position="561"/>
    </location>
</feature>
<dbReference type="InterPro" id="IPR013745">
    <property type="entry name" value="Bit61/PRR5"/>
</dbReference>
<dbReference type="RefSeq" id="XP_053022590.1">
    <property type="nucleotide sequence ID" value="XM_053171405.1"/>
</dbReference>
<evidence type="ECO:0008006" key="4">
    <source>
        <dbReference type="Google" id="ProtNLM"/>
    </source>
</evidence>
<keyword evidence="3" id="KW-1185">Reference proteome</keyword>
<feature type="compositionally biased region" description="Low complexity" evidence="1">
    <location>
        <begin position="691"/>
        <end position="703"/>
    </location>
</feature>
<feature type="compositionally biased region" description="Low complexity" evidence="1">
    <location>
        <begin position="429"/>
        <end position="440"/>
    </location>
</feature>
<organism evidence="2 3">
    <name type="scientific">Puccinia triticina</name>
    <dbReference type="NCBI Taxonomy" id="208348"/>
    <lineage>
        <taxon>Eukaryota</taxon>
        <taxon>Fungi</taxon>
        <taxon>Dikarya</taxon>
        <taxon>Basidiomycota</taxon>
        <taxon>Pucciniomycotina</taxon>
        <taxon>Pucciniomycetes</taxon>
        <taxon>Pucciniales</taxon>
        <taxon>Pucciniaceae</taxon>
        <taxon>Puccinia</taxon>
    </lineage>
</organism>
<dbReference type="Proteomes" id="UP001164743">
    <property type="component" value="Chromosome 7A"/>
</dbReference>
<feature type="region of interest" description="Disordered" evidence="1">
    <location>
        <begin position="423"/>
        <end position="446"/>
    </location>
</feature>
<dbReference type="PANTHER" id="PTHR32428:SF2">
    <property type="entry name" value="TARGET OF RAPAMYCIN COMPLEX 2 SUBUNIT BIT61-RELATED"/>
    <property type="match status" value="1"/>
</dbReference>
<proteinExistence type="predicted"/>
<dbReference type="GeneID" id="77812300"/>
<reference evidence="2" key="1">
    <citation type="submission" date="2022-10" db="EMBL/GenBank/DDBJ databases">
        <title>Puccinia triticina Genome sequencing and assembly.</title>
        <authorList>
            <person name="Li C."/>
        </authorList>
    </citation>
    <scope>NUCLEOTIDE SEQUENCE</scope>
    <source>
        <strain evidence="2">Pt15</strain>
    </source>
</reference>
<feature type="compositionally biased region" description="Basic and acidic residues" evidence="1">
    <location>
        <begin position="656"/>
        <end position="670"/>
    </location>
</feature>
<protein>
    <recommendedName>
        <fullName evidence="4">HbrB-like protein</fullName>
    </recommendedName>
</protein>
<feature type="compositionally biased region" description="Polar residues" evidence="1">
    <location>
        <begin position="296"/>
        <end position="307"/>
    </location>
</feature>
<evidence type="ECO:0000256" key="1">
    <source>
        <dbReference type="SAM" id="MobiDB-lite"/>
    </source>
</evidence>
<feature type="compositionally biased region" description="Basic residues" evidence="1">
    <location>
        <begin position="24"/>
        <end position="37"/>
    </location>
</feature>
<dbReference type="EMBL" id="CP110427">
    <property type="protein sequence ID" value="WAQ87035.1"/>
    <property type="molecule type" value="Genomic_DNA"/>
</dbReference>
<feature type="region of interest" description="Disordered" evidence="1">
    <location>
        <begin position="482"/>
        <end position="561"/>
    </location>
</feature>
<feature type="compositionally biased region" description="Polar residues" evidence="1">
    <location>
        <begin position="612"/>
        <end position="622"/>
    </location>
</feature>
<gene>
    <name evidence="2" type="ORF">PtA15_7A764</name>
</gene>
<feature type="region of interest" description="Disordered" evidence="1">
    <location>
        <begin position="286"/>
        <end position="312"/>
    </location>
</feature>
<feature type="region of interest" description="Disordered" evidence="1">
    <location>
        <begin position="583"/>
        <end position="710"/>
    </location>
</feature>
<dbReference type="PANTHER" id="PTHR32428">
    <property type="entry name" value="TARGET OF RAPAMYCIN COMPLEX 2 SUBUNIT BIT61-RELATED"/>
    <property type="match status" value="1"/>
</dbReference>
<evidence type="ECO:0000313" key="2">
    <source>
        <dbReference type="EMBL" id="WAQ87035.1"/>
    </source>
</evidence>
<dbReference type="Pfam" id="PF08539">
    <property type="entry name" value="HbrB"/>
    <property type="match status" value="1"/>
</dbReference>
<sequence length="710" mass="77919">MAAAREPSQAQAPADTQSRSTATTRKHRTADKPRQHKKDSSISSLTGIGLSSIGFLVNSAASLAHPNPTSSSHPAMNFSATNKPVIRHITSSSTLASISNNQSLLSLPKPDPNATPAETTGHNLSGLILKPGDVWSQVILRVIPLFNGEGHKGFIEDLNDFVSQHIHKTIADSPSKSIIKLHADITQLLANGVMILNNKLQPDQLSDERLLVRVFEVWHFFFTGVLPYLEAIFLPLMSDENLLNMIESKNNKVLQERLQQQHLLQQATTNASLFSSTSSSLLFRQSNRAHPPTSQPPKNRSTGSPNPRTDHQDVIQGIDIRRLALIAFREHLIAPIHPRLYKLFAILYDPTACPPSSLPALAIGPHSSEHMHLKRLQMVGLLCSVQTDDARQSMMAEFSKLIRLKKANPDLLLKLSSNNTIRNIPPRTASANPNNAAASPEEYDDDRPLVNLLDDEGDAQHIKGWNKNRDFARRSIRRQLGRNGSAIRRMSRANNDENFVQQPAVPTHSMRRPERVQRNRAIHLPPSVPRNLMEEGTPDSSPAYPNGSPPRATTPPTTTATFWSQSAGRESLDDDEQPLEYLSDRVHPYHYSQPDFKESGQRSRAQYGGTFKTGSASSNGSALSVLLPPPTTAPATAGHSSRGHTLPASSTAPTTKADELDGSSQHDAHPASKLASSIHIEPLKLSHYRSRSSSNLSKDSPSHQARPVET</sequence>
<accession>A0ABY7CTE0</accession>
<feature type="compositionally biased region" description="Polar residues" evidence="1">
    <location>
        <begin position="492"/>
        <end position="501"/>
    </location>
</feature>
<feature type="compositionally biased region" description="Polar residues" evidence="1">
    <location>
        <begin position="8"/>
        <end position="23"/>
    </location>
</feature>
<name>A0ABY7CTE0_9BASI</name>
<feature type="region of interest" description="Disordered" evidence="1">
    <location>
        <begin position="1"/>
        <end position="43"/>
    </location>
</feature>
<evidence type="ECO:0000313" key="3">
    <source>
        <dbReference type="Proteomes" id="UP001164743"/>
    </source>
</evidence>